<dbReference type="Gene3D" id="1.10.357.10">
    <property type="entry name" value="Tetracycline Repressor, domain 2"/>
    <property type="match status" value="1"/>
</dbReference>
<dbReference type="InterPro" id="IPR036271">
    <property type="entry name" value="Tet_transcr_reg_TetR-rel_C_sf"/>
</dbReference>
<name>A0A1G7EKM1_9BACL</name>
<dbReference type="SUPFAM" id="SSF46689">
    <property type="entry name" value="Homeodomain-like"/>
    <property type="match status" value="1"/>
</dbReference>
<keyword evidence="3" id="KW-0804">Transcription</keyword>
<dbReference type="EMBL" id="FNBG01000001">
    <property type="protein sequence ID" value="SDE64182.1"/>
    <property type="molecule type" value="Genomic_DNA"/>
</dbReference>
<sequence>MTQKAKWKRKLILQGAASVFIRKGYNATTMQDIVEECGISRGGLYLYFDSTETIFYTLLMENSQSMELDFMHMMAESQSFREIMECFFDEQQAELFHAEQSMMTATYEFFLAHKSEQDKRFLQEQYDRSVTSLLRVLEYGVARNEVRFHDPEQIVRHIILSIEGIRIYTVSVGVSHNMIEGQIEMLKSLVMGFEHRFGMRGDSEC</sequence>
<keyword evidence="7" id="KW-1185">Reference proteome</keyword>
<dbReference type="STRING" id="670482.SAMN04488542_101251"/>
<reference evidence="6 7" key="1">
    <citation type="submission" date="2016-10" db="EMBL/GenBank/DDBJ databases">
        <authorList>
            <person name="de Groot N.N."/>
        </authorList>
    </citation>
    <scope>NUCLEOTIDE SEQUENCE [LARGE SCALE GENOMIC DNA]</scope>
    <source>
        <strain evidence="6 7">DSM 28129</strain>
    </source>
</reference>
<dbReference type="InterPro" id="IPR009057">
    <property type="entry name" value="Homeodomain-like_sf"/>
</dbReference>
<feature type="DNA-binding region" description="H-T-H motif" evidence="4">
    <location>
        <begin position="29"/>
        <end position="48"/>
    </location>
</feature>
<evidence type="ECO:0000256" key="1">
    <source>
        <dbReference type="ARBA" id="ARBA00023015"/>
    </source>
</evidence>
<dbReference type="InterPro" id="IPR023772">
    <property type="entry name" value="DNA-bd_HTH_TetR-type_CS"/>
</dbReference>
<feature type="domain" description="HTH tetR-type" evidence="5">
    <location>
        <begin position="6"/>
        <end position="66"/>
    </location>
</feature>
<dbReference type="Gene3D" id="1.10.10.60">
    <property type="entry name" value="Homeodomain-like"/>
    <property type="match status" value="1"/>
</dbReference>
<evidence type="ECO:0000313" key="7">
    <source>
        <dbReference type="Proteomes" id="UP000198972"/>
    </source>
</evidence>
<organism evidence="6 7">
    <name type="scientific">Fontibacillus panacisegetis</name>
    <dbReference type="NCBI Taxonomy" id="670482"/>
    <lineage>
        <taxon>Bacteria</taxon>
        <taxon>Bacillati</taxon>
        <taxon>Bacillota</taxon>
        <taxon>Bacilli</taxon>
        <taxon>Bacillales</taxon>
        <taxon>Paenibacillaceae</taxon>
        <taxon>Fontibacillus</taxon>
    </lineage>
</organism>
<dbReference type="InterPro" id="IPR001647">
    <property type="entry name" value="HTH_TetR"/>
</dbReference>
<dbReference type="PRINTS" id="PR00455">
    <property type="entry name" value="HTHTETR"/>
</dbReference>
<dbReference type="PROSITE" id="PS01081">
    <property type="entry name" value="HTH_TETR_1"/>
    <property type="match status" value="1"/>
</dbReference>
<gene>
    <name evidence="6" type="ORF">SAMN04488542_101251</name>
</gene>
<dbReference type="PANTHER" id="PTHR47506:SF6">
    <property type="entry name" value="HTH-TYPE TRANSCRIPTIONAL REPRESSOR NEMR"/>
    <property type="match status" value="1"/>
</dbReference>
<dbReference type="GO" id="GO:0003677">
    <property type="term" value="F:DNA binding"/>
    <property type="evidence" value="ECO:0007669"/>
    <property type="project" value="UniProtKB-UniRule"/>
</dbReference>
<proteinExistence type="predicted"/>
<dbReference type="AlphaFoldDB" id="A0A1G7EKM1"/>
<dbReference type="Proteomes" id="UP000198972">
    <property type="component" value="Unassembled WGS sequence"/>
</dbReference>
<keyword evidence="2 4" id="KW-0238">DNA-binding</keyword>
<dbReference type="SUPFAM" id="SSF48498">
    <property type="entry name" value="Tetracyclin repressor-like, C-terminal domain"/>
    <property type="match status" value="1"/>
</dbReference>
<protein>
    <submittedName>
        <fullName evidence="6">DNA-binding transcriptional regulator, AcrR family</fullName>
    </submittedName>
</protein>
<evidence type="ECO:0000256" key="3">
    <source>
        <dbReference type="ARBA" id="ARBA00023163"/>
    </source>
</evidence>
<evidence type="ECO:0000256" key="2">
    <source>
        <dbReference type="ARBA" id="ARBA00023125"/>
    </source>
</evidence>
<dbReference type="RefSeq" id="WP_175471266.1">
    <property type="nucleotide sequence ID" value="NZ_FNBG01000001.1"/>
</dbReference>
<dbReference type="InterPro" id="IPR041612">
    <property type="entry name" value="YfiR_C"/>
</dbReference>
<dbReference type="PANTHER" id="PTHR47506">
    <property type="entry name" value="TRANSCRIPTIONAL REGULATORY PROTEIN"/>
    <property type="match status" value="1"/>
</dbReference>
<evidence type="ECO:0000256" key="4">
    <source>
        <dbReference type="PROSITE-ProRule" id="PRU00335"/>
    </source>
</evidence>
<dbReference type="PROSITE" id="PS50977">
    <property type="entry name" value="HTH_TETR_2"/>
    <property type="match status" value="1"/>
</dbReference>
<evidence type="ECO:0000313" key="6">
    <source>
        <dbReference type="EMBL" id="SDE64182.1"/>
    </source>
</evidence>
<dbReference type="Pfam" id="PF00440">
    <property type="entry name" value="TetR_N"/>
    <property type="match status" value="1"/>
</dbReference>
<evidence type="ECO:0000259" key="5">
    <source>
        <dbReference type="PROSITE" id="PS50977"/>
    </source>
</evidence>
<keyword evidence="1" id="KW-0805">Transcription regulation</keyword>
<accession>A0A1G7EKM1</accession>
<dbReference type="Pfam" id="PF17922">
    <property type="entry name" value="TetR_C_17"/>
    <property type="match status" value="1"/>
</dbReference>